<dbReference type="InterPro" id="IPR005913">
    <property type="entry name" value="dTDP_dehydrorham_reduct"/>
</dbReference>
<dbReference type="EMBL" id="DRZM01000044">
    <property type="protein sequence ID" value="HHP04375.1"/>
    <property type="molecule type" value="Genomic_DNA"/>
</dbReference>
<dbReference type="InterPro" id="IPR036291">
    <property type="entry name" value="NAD(P)-bd_dom_sf"/>
</dbReference>
<dbReference type="EC" id="1.1.1.133" evidence="2"/>
<dbReference type="PANTHER" id="PTHR43242:SF1">
    <property type="entry name" value="NAD(P)-BINDING ROSSMANN-FOLD SUPERFAMILY PROTEIN"/>
    <property type="match status" value="1"/>
</dbReference>
<dbReference type="CDD" id="cd05254">
    <property type="entry name" value="dTDP_HR_like_SDR_e"/>
    <property type="match status" value="1"/>
</dbReference>
<dbReference type="AlphaFoldDB" id="A0A7J3X5Q1"/>
<dbReference type="Gene3D" id="3.90.25.10">
    <property type="entry name" value="UDP-galactose 4-epimerase, domain 1"/>
    <property type="match status" value="1"/>
</dbReference>
<accession>A0A7J3X5Q1</accession>
<reference evidence="2" key="1">
    <citation type="journal article" date="2020" name="mSystems">
        <title>Genome- and Community-Level Interaction Insights into Carbon Utilization and Element Cycling Functions of Hydrothermarchaeota in Hydrothermal Sediment.</title>
        <authorList>
            <person name="Zhou Z."/>
            <person name="Liu Y."/>
            <person name="Xu W."/>
            <person name="Pan J."/>
            <person name="Luo Z.H."/>
            <person name="Li M."/>
        </authorList>
    </citation>
    <scope>NUCLEOTIDE SEQUENCE [LARGE SCALE GENOMIC DNA]</scope>
    <source>
        <strain evidence="2">SpSt-1125</strain>
    </source>
</reference>
<dbReference type="GO" id="GO:0008831">
    <property type="term" value="F:dTDP-4-dehydrorhamnose reductase activity"/>
    <property type="evidence" value="ECO:0007669"/>
    <property type="project" value="UniProtKB-EC"/>
</dbReference>
<dbReference type="PANTHER" id="PTHR43242">
    <property type="entry name" value="NAD(P)-BINDING ROSSMANN-FOLD SUPERFAMILY PROTEIN"/>
    <property type="match status" value="1"/>
</dbReference>
<keyword evidence="2" id="KW-0560">Oxidoreductase</keyword>
<dbReference type="InterPro" id="IPR029903">
    <property type="entry name" value="RmlD-like-bd"/>
</dbReference>
<organism evidence="2">
    <name type="scientific">Thermofilum pendens</name>
    <dbReference type="NCBI Taxonomy" id="2269"/>
    <lineage>
        <taxon>Archaea</taxon>
        <taxon>Thermoproteota</taxon>
        <taxon>Thermoprotei</taxon>
        <taxon>Thermofilales</taxon>
        <taxon>Thermofilaceae</taxon>
        <taxon>Thermofilum</taxon>
    </lineage>
</organism>
<feature type="domain" description="RmlD-like substrate binding" evidence="1">
    <location>
        <begin position="2"/>
        <end position="275"/>
    </location>
</feature>
<dbReference type="NCBIfam" id="TIGR01214">
    <property type="entry name" value="rmlD"/>
    <property type="match status" value="1"/>
</dbReference>
<evidence type="ECO:0000259" key="1">
    <source>
        <dbReference type="Pfam" id="PF04321"/>
    </source>
</evidence>
<name>A0A7J3X5Q1_THEPE</name>
<dbReference type="SUPFAM" id="SSF51735">
    <property type="entry name" value="NAD(P)-binding Rossmann-fold domains"/>
    <property type="match status" value="1"/>
</dbReference>
<sequence>MLVTGGSGLLGSALVGALASRGHTVAATYNTREPQGPAGVKWFKLDITKGYLLEDFVWKEKPQAIVHCAAFTDVDGCEVDKARAWAVNVEGTRSVVRAARAVNAYLVYVSTDYVFDGERGMYKEFDTPNPVNYYGLTKLVGEEVVRSSDILYAVIRPSAIYGVGGSKKSFAEYVAERLVRGEEVRALADQYVSPTYNVFLAESIAKILEARFLGTLHVAGERMSRYEFALKIAEALGAPRNLVKEARMSEMRGWVARRPRDSSLDTSRARELLGEVHDSSKAAELFARDFLRNRGG</sequence>
<proteinExistence type="predicted"/>
<dbReference type="Pfam" id="PF04321">
    <property type="entry name" value="RmlD_sub_bind"/>
    <property type="match status" value="1"/>
</dbReference>
<protein>
    <submittedName>
        <fullName evidence="2">dTDP-4-dehydrorhamnose reductase</fullName>
        <ecNumber evidence="2">1.1.1.133</ecNumber>
    </submittedName>
</protein>
<dbReference type="Gene3D" id="3.40.50.720">
    <property type="entry name" value="NAD(P)-binding Rossmann-like Domain"/>
    <property type="match status" value="1"/>
</dbReference>
<comment type="caution">
    <text evidence="2">The sequence shown here is derived from an EMBL/GenBank/DDBJ whole genome shotgun (WGS) entry which is preliminary data.</text>
</comment>
<gene>
    <name evidence="2" type="primary">rfbD</name>
    <name evidence="2" type="ORF">ENM88_01320</name>
</gene>
<evidence type="ECO:0000313" key="2">
    <source>
        <dbReference type="EMBL" id="HHP04375.1"/>
    </source>
</evidence>